<keyword evidence="1" id="KW-0175">Coiled coil</keyword>
<proteinExistence type="predicted"/>
<protein>
    <submittedName>
        <fullName evidence="2">Uncharacterized protein</fullName>
    </submittedName>
</protein>
<evidence type="ECO:0000313" key="2">
    <source>
        <dbReference type="EMBL" id="JAC61066.1"/>
    </source>
</evidence>
<reference evidence="2" key="1">
    <citation type="submission" date="2014-05" db="EMBL/GenBank/DDBJ databases">
        <title>The transcriptome of the halophilic microalga Tetraselmis sp. GSL018 isolated from the Great Salt Lake, Utah.</title>
        <authorList>
            <person name="Jinkerson R.E."/>
            <person name="D'Adamo S."/>
            <person name="Posewitz M.C."/>
        </authorList>
    </citation>
    <scope>NUCLEOTIDE SEQUENCE</scope>
    <source>
        <strain evidence="2">GSL018</strain>
    </source>
</reference>
<dbReference type="AlphaFoldDB" id="A0A061QRU5"/>
<accession>A0A061QRU5</accession>
<gene>
    <name evidence="2" type="ORF">TSPGSL018_27253</name>
</gene>
<organism evidence="2">
    <name type="scientific">Tetraselmis sp. GSL018</name>
    <dbReference type="NCBI Taxonomy" id="582737"/>
    <lineage>
        <taxon>Eukaryota</taxon>
        <taxon>Viridiplantae</taxon>
        <taxon>Chlorophyta</taxon>
        <taxon>core chlorophytes</taxon>
        <taxon>Chlorodendrophyceae</taxon>
        <taxon>Chlorodendrales</taxon>
        <taxon>Chlorodendraceae</taxon>
        <taxon>Tetraselmis</taxon>
    </lineage>
</organism>
<evidence type="ECO:0000256" key="1">
    <source>
        <dbReference type="SAM" id="Coils"/>
    </source>
</evidence>
<dbReference type="EMBL" id="GBEZ01026099">
    <property type="protein sequence ID" value="JAC61066.1"/>
    <property type="molecule type" value="Transcribed_RNA"/>
</dbReference>
<sequence length="130" mass="15403">MGCNTFYLGQLCSVSNTVVVPYCPSRWVARKKYLNRDLNLGASSWKKIKSRQRTELHASTSGAGGWKETDELWKLQEELLKEVEERKRLAAELERTKRQREQRRLTPRIRQQTQSRRVPWPLWIHLPRDG</sequence>
<name>A0A061QRU5_9CHLO</name>
<feature type="coiled-coil region" evidence="1">
    <location>
        <begin position="72"/>
        <end position="106"/>
    </location>
</feature>
<feature type="non-terminal residue" evidence="2">
    <location>
        <position position="130"/>
    </location>
</feature>